<sequence>MAVPFLAATAHAEAYLHADAALLVAFNQFQDCRKRIDAHCLAKNHVFGTPEERLHEDKLNALVVEQDELVAAMAAIPATTKAGQQAKAIAALTMLRDQIAPGEEELGDSMTWLEVSLLTDLTREAAA</sequence>
<gene>
    <name evidence="1" type="ORF">NKW50_10685</name>
</gene>
<protein>
    <submittedName>
        <fullName evidence="1">Uncharacterized protein</fullName>
    </submittedName>
</protein>
<accession>A0ABT1F1I7</accession>
<comment type="caution">
    <text evidence="1">The sequence shown here is derived from an EMBL/GenBank/DDBJ whole genome shotgun (WGS) entry which is preliminary data.</text>
</comment>
<organism evidence="1 2">
    <name type="scientific">Acetobacter lambici</name>
    <dbReference type="NCBI Taxonomy" id="1332824"/>
    <lineage>
        <taxon>Bacteria</taxon>
        <taxon>Pseudomonadati</taxon>
        <taxon>Pseudomonadota</taxon>
        <taxon>Alphaproteobacteria</taxon>
        <taxon>Acetobacterales</taxon>
        <taxon>Acetobacteraceae</taxon>
        <taxon>Acetobacter</taxon>
    </lineage>
</organism>
<dbReference type="RefSeq" id="WP_165992067.1">
    <property type="nucleotide sequence ID" value="NZ_JAMYZY010000020.1"/>
</dbReference>
<name>A0ABT1F1I7_9PROT</name>
<reference evidence="1 2" key="1">
    <citation type="submission" date="2022-06" db="EMBL/GenBank/DDBJ databases">
        <title>Acetobacer genomes from food samples.</title>
        <authorList>
            <person name="Sombolestani A."/>
        </authorList>
    </citation>
    <scope>NUCLEOTIDE SEQUENCE [LARGE SCALE GENOMIC DNA]</scope>
    <source>
        <strain evidence="1 2">R-83285</strain>
    </source>
</reference>
<dbReference type="Proteomes" id="UP001523528">
    <property type="component" value="Unassembled WGS sequence"/>
</dbReference>
<keyword evidence="2" id="KW-1185">Reference proteome</keyword>
<evidence type="ECO:0000313" key="1">
    <source>
        <dbReference type="EMBL" id="MCP1259056.1"/>
    </source>
</evidence>
<evidence type="ECO:0000313" key="2">
    <source>
        <dbReference type="Proteomes" id="UP001523528"/>
    </source>
</evidence>
<proteinExistence type="predicted"/>
<dbReference type="EMBL" id="JAMYZZ010000020">
    <property type="protein sequence ID" value="MCP1259056.1"/>
    <property type="molecule type" value="Genomic_DNA"/>
</dbReference>